<dbReference type="GO" id="GO:0002098">
    <property type="term" value="P:tRNA wobble uridine modification"/>
    <property type="evidence" value="ECO:0007669"/>
    <property type="project" value="TreeGrafter"/>
</dbReference>
<keyword evidence="5" id="KW-1185">Reference proteome</keyword>
<dbReference type="InterPro" id="IPR051422">
    <property type="entry name" value="AlkB_tRNA_MeTrf/Diox"/>
</dbReference>
<feature type="domain" description="Methyltransferase type 11" evidence="3">
    <location>
        <begin position="50"/>
        <end position="139"/>
    </location>
</feature>
<evidence type="ECO:0000259" key="3">
    <source>
        <dbReference type="Pfam" id="PF08241"/>
    </source>
</evidence>
<reference evidence="4" key="3">
    <citation type="submission" date="2025-09" db="UniProtKB">
        <authorList>
            <consortium name="Ensembl"/>
        </authorList>
    </citation>
    <scope>IDENTIFICATION</scope>
</reference>
<reference evidence="4" key="1">
    <citation type="journal article" date="2015" name="Genome Biol. Evol.">
        <title>Physical Mapping and Refinement of the Painted Turtle Genome (Chrysemys picta) Inform Amniote Genome Evolution and Challenge Turtle-Bird Chromosomal Conservation.</title>
        <authorList>
            <person name="Badenhorst D."/>
            <person name="Hillier L.W."/>
            <person name="Literman R."/>
            <person name="Montiel E.E."/>
            <person name="Radhakrishnan S."/>
            <person name="Shen Y."/>
            <person name="Minx P."/>
            <person name="Janes D.E."/>
            <person name="Warren W.C."/>
            <person name="Edwards S.V."/>
            <person name="Valenzuela N."/>
        </authorList>
    </citation>
    <scope>NUCLEOTIDE SEQUENCE [LARGE SCALE GENOMIC DNA]</scope>
</reference>
<proteinExistence type="predicted"/>
<dbReference type="SUPFAM" id="SSF53335">
    <property type="entry name" value="S-adenosyl-L-methionine-dependent methyltransferases"/>
    <property type="match status" value="1"/>
</dbReference>
<dbReference type="GO" id="GO:0000049">
    <property type="term" value="F:tRNA binding"/>
    <property type="evidence" value="ECO:0007669"/>
    <property type="project" value="TreeGrafter"/>
</dbReference>
<dbReference type="AlphaFoldDB" id="A0A8C3FCI5"/>
<keyword evidence="2" id="KW-0808">Transferase</keyword>
<protein>
    <recommendedName>
        <fullName evidence="3">Methyltransferase type 11 domain-containing protein</fullName>
    </recommendedName>
</protein>
<evidence type="ECO:0000313" key="5">
    <source>
        <dbReference type="Proteomes" id="UP000694380"/>
    </source>
</evidence>
<evidence type="ECO:0000313" key="4">
    <source>
        <dbReference type="Ensembl" id="ENSCPBP00000004366.1"/>
    </source>
</evidence>
<dbReference type="GO" id="GO:0106335">
    <property type="term" value="F:tRNA (5-carboxymethyluridine(34)-5-O)-methyltransferase activity"/>
    <property type="evidence" value="ECO:0007669"/>
    <property type="project" value="TreeGrafter"/>
</dbReference>
<evidence type="ECO:0000256" key="1">
    <source>
        <dbReference type="ARBA" id="ARBA00022603"/>
    </source>
</evidence>
<sequence>MEKEASQLEKDHVHSVYEKIAPHFHDARYKAWPKVQQFLADQETGSLIADIGCGNGKYLHINSQTYKVGCDYCFPLVESARNDGHEVMVCHSLCLPYRNECFDAVLSIAVIHHFSTKERRVRAIKEMARTLRVGGQMMIYVWAMEQKRRKFEKQDVFVPWNPSPPSWTLSNTCSRGIQKSINQKDKRLALDQHSPKLAGTLKAHRQARSSSFVGEKETTHNLFEKSLRWSLFSRSLDSILDLSNQWHQRELSTFSNGNIQLDELNRGKLFEQIRQGGFMKHISNLSLRCRQNSEDNASEVAVEPGSPMICHPVPFKSCYSELGQDTKQPPVSPAIIHDCSRVCLPDLVSHQKDVKQQLKIDYHPKQSAFHQLQNRRKTVSSLQDTNNYCSMATWNKQPQRSPNGACLSTTMHPYFVVSAELWDFTTNQNLRKKKDLTLAASYKALFFPSLTGLFISFPSFLPTFGT</sequence>
<gene>
    <name evidence="4" type="primary">LOC101933762</name>
</gene>
<dbReference type="GO" id="GO:0008757">
    <property type="term" value="F:S-adenosylmethionine-dependent methyltransferase activity"/>
    <property type="evidence" value="ECO:0007669"/>
    <property type="project" value="InterPro"/>
</dbReference>
<dbReference type="FunFam" id="3.40.50.150:FF:000195">
    <property type="entry name" value="Methyltransferase domain containing protein"/>
    <property type="match status" value="1"/>
</dbReference>
<dbReference type="Gene3D" id="3.40.50.150">
    <property type="entry name" value="Vaccinia Virus protein VP39"/>
    <property type="match status" value="1"/>
</dbReference>
<dbReference type="Pfam" id="PF08241">
    <property type="entry name" value="Methyltransf_11"/>
    <property type="match status" value="1"/>
</dbReference>
<name>A0A8C3FCI5_CHRPI</name>
<dbReference type="GO" id="GO:0005634">
    <property type="term" value="C:nucleus"/>
    <property type="evidence" value="ECO:0007669"/>
    <property type="project" value="TreeGrafter"/>
</dbReference>
<dbReference type="CDD" id="cd02440">
    <property type="entry name" value="AdoMet_MTases"/>
    <property type="match status" value="1"/>
</dbReference>
<dbReference type="GO" id="GO:0005737">
    <property type="term" value="C:cytoplasm"/>
    <property type="evidence" value="ECO:0007669"/>
    <property type="project" value="TreeGrafter"/>
</dbReference>
<evidence type="ECO:0000256" key="2">
    <source>
        <dbReference type="ARBA" id="ARBA00022679"/>
    </source>
</evidence>
<accession>A0A8C3FCI5</accession>
<reference evidence="4" key="2">
    <citation type="submission" date="2025-08" db="UniProtKB">
        <authorList>
            <consortium name="Ensembl"/>
        </authorList>
    </citation>
    <scope>IDENTIFICATION</scope>
</reference>
<organism evidence="4 5">
    <name type="scientific">Chrysemys picta bellii</name>
    <name type="common">Western painted turtle</name>
    <name type="synonym">Emys bellii</name>
    <dbReference type="NCBI Taxonomy" id="8478"/>
    <lineage>
        <taxon>Eukaryota</taxon>
        <taxon>Metazoa</taxon>
        <taxon>Chordata</taxon>
        <taxon>Craniata</taxon>
        <taxon>Vertebrata</taxon>
        <taxon>Euteleostomi</taxon>
        <taxon>Archelosauria</taxon>
        <taxon>Testudinata</taxon>
        <taxon>Testudines</taxon>
        <taxon>Cryptodira</taxon>
        <taxon>Durocryptodira</taxon>
        <taxon>Testudinoidea</taxon>
        <taxon>Emydidae</taxon>
        <taxon>Chrysemys</taxon>
    </lineage>
</organism>
<keyword evidence="1" id="KW-0489">Methyltransferase</keyword>
<dbReference type="Proteomes" id="UP000694380">
    <property type="component" value="Chromosome 1"/>
</dbReference>
<dbReference type="PANTHER" id="PTHR13069">
    <property type="entry name" value="ALKYLATED DNA REPAIR PROTEIN ALKB HOMOLOG 8"/>
    <property type="match status" value="1"/>
</dbReference>
<dbReference type="InterPro" id="IPR013216">
    <property type="entry name" value="Methyltransf_11"/>
</dbReference>
<dbReference type="PANTHER" id="PTHR13069:SF35">
    <property type="entry name" value="TRNA METHYLTRANSFERASE 9-LIKE PROTEIN-RELATED"/>
    <property type="match status" value="1"/>
</dbReference>
<dbReference type="GeneTree" id="ENSGT00940000165093"/>
<dbReference type="GO" id="GO:0030488">
    <property type="term" value="P:tRNA methylation"/>
    <property type="evidence" value="ECO:0007669"/>
    <property type="project" value="TreeGrafter"/>
</dbReference>
<dbReference type="Ensembl" id="ENSCPBT00000005330.1">
    <property type="protein sequence ID" value="ENSCPBP00000004366.1"/>
    <property type="gene ID" value="ENSCPBG00000003543.1"/>
</dbReference>
<dbReference type="InterPro" id="IPR029063">
    <property type="entry name" value="SAM-dependent_MTases_sf"/>
</dbReference>